<gene>
    <name evidence="4" type="ORF">GCHA_0533</name>
</gene>
<keyword evidence="1" id="KW-1133">Transmembrane helix</keyword>
<dbReference type="Gene3D" id="3.30.70.270">
    <property type="match status" value="1"/>
</dbReference>
<dbReference type="SMART" id="SM00052">
    <property type="entry name" value="EAL"/>
    <property type="match status" value="1"/>
</dbReference>
<evidence type="ECO:0000313" key="4">
    <source>
        <dbReference type="EMBL" id="GAC08496.1"/>
    </source>
</evidence>
<dbReference type="InterPro" id="IPR035919">
    <property type="entry name" value="EAL_sf"/>
</dbReference>
<dbReference type="PANTHER" id="PTHR33121">
    <property type="entry name" value="CYCLIC DI-GMP PHOSPHODIESTERASE PDEF"/>
    <property type="match status" value="1"/>
</dbReference>
<evidence type="ECO:0000259" key="2">
    <source>
        <dbReference type="PROSITE" id="PS50883"/>
    </source>
</evidence>
<dbReference type="CDD" id="cd01948">
    <property type="entry name" value="EAL"/>
    <property type="match status" value="1"/>
</dbReference>
<dbReference type="PROSITE" id="PS50883">
    <property type="entry name" value="EAL"/>
    <property type="match status" value="1"/>
</dbReference>
<dbReference type="Gene3D" id="3.20.20.450">
    <property type="entry name" value="EAL domain"/>
    <property type="match status" value="1"/>
</dbReference>
<dbReference type="InterPro" id="IPR000160">
    <property type="entry name" value="GGDEF_dom"/>
</dbReference>
<dbReference type="Pfam" id="PF00990">
    <property type="entry name" value="GGDEF"/>
    <property type="match status" value="1"/>
</dbReference>
<feature type="domain" description="GGDEF" evidence="3">
    <location>
        <begin position="75"/>
        <end position="209"/>
    </location>
</feature>
<dbReference type="PANTHER" id="PTHR33121:SF71">
    <property type="entry name" value="OXYGEN SENSOR PROTEIN DOSP"/>
    <property type="match status" value="1"/>
</dbReference>
<feature type="transmembrane region" description="Helical" evidence="1">
    <location>
        <begin position="12"/>
        <end position="32"/>
    </location>
</feature>
<dbReference type="InterPro" id="IPR050706">
    <property type="entry name" value="Cyclic-di-GMP_PDE-like"/>
</dbReference>
<dbReference type="CDD" id="cd01949">
    <property type="entry name" value="GGDEF"/>
    <property type="match status" value="1"/>
</dbReference>
<sequence length="475" mass="52511">MQKMTINTADVIVSAIMMAGGFFVFLVTRLSLKSMVKLNQLAAQERSNLLHDPLTGLANRAYLMQTMQAHIANEEPFGLLILDLNHFKQINDGLGHYFGDVLLCQVGRKISQDLPNTCTLYRLGSDEFAIVSATTTSENTSQIDNIAQLIHSTIDKNFEIENHELSVSACIGGTDFPKLGRSADILLGQANLALYESKKSTSPFTHYSPALETSAADNLDIATRLKQAIALEEFELWYQPIIDLSDGSVKGAEALIRWPQSDGSYIAPDKFIKIAEQSLLITQITQWVMNIVKEDIHLFNQTNLSLCVHLNLSVKDLQSSYLVDNINGVFSQCDWTKHALMLEVTESAMMTDVARVKTTMAEIANTGLAFSIDDFGTGYSSLALLRDLPVNQIKIDRSFVSNILKSEDDLAIVKSTIYLAKQLSCSTVAEGVEDAQTGQLLKSLGCDHAQGYYYSKPLKRESFLEFADSHRAATQ</sequence>
<reference evidence="4 5" key="1">
    <citation type="journal article" date="2017" name="Antonie Van Leeuwenhoek">
        <title>Rhizobium rhizosphaerae sp. nov., a novel species isolated from rice rhizosphere.</title>
        <authorList>
            <person name="Zhao J.J."/>
            <person name="Zhang J."/>
            <person name="Zhang R.J."/>
            <person name="Zhang C.W."/>
            <person name="Yin H.Q."/>
            <person name="Zhang X.X."/>
        </authorList>
    </citation>
    <scope>NUCLEOTIDE SEQUENCE [LARGE SCALE GENOMIC DNA]</scope>
    <source>
        <strain evidence="4 5">S18K6</strain>
    </source>
</reference>
<evidence type="ECO:0000313" key="5">
    <source>
        <dbReference type="Proteomes" id="UP000006320"/>
    </source>
</evidence>
<accession>A0AAV3UTX9</accession>
<keyword evidence="1" id="KW-0472">Membrane</keyword>
<dbReference type="SUPFAM" id="SSF141868">
    <property type="entry name" value="EAL domain-like"/>
    <property type="match status" value="1"/>
</dbReference>
<dbReference type="InterPro" id="IPR043128">
    <property type="entry name" value="Rev_trsase/Diguanyl_cyclase"/>
</dbReference>
<dbReference type="SMART" id="SM00267">
    <property type="entry name" value="GGDEF"/>
    <property type="match status" value="1"/>
</dbReference>
<organism evidence="4 5">
    <name type="scientific">Paraglaciecola chathamensis S18K6</name>
    <dbReference type="NCBI Taxonomy" id="1127672"/>
    <lineage>
        <taxon>Bacteria</taxon>
        <taxon>Pseudomonadati</taxon>
        <taxon>Pseudomonadota</taxon>
        <taxon>Gammaproteobacteria</taxon>
        <taxon>Alteromonadales</taxon>
        <taxon>Alteromonadaceae</taxon>
        <taxon>Paraglaciecola</taxon>
    </lineage>
</organism>
<dbReference type="InterPro" id="IPR029787">
    <property type="entry name" value="Nucleotide_cyclase"/>
</dbReference>
<feature type="domain" description="EAL" evidence="2">
    <location>
        <begin position="218"/>
        <end position="471"/>
    </location>
</feature>
<proteinExistence type="predicted"/>
<dbReference type="EMBL" id="BAEM01000007">
    <property type="protein sequence ID" value="GAC08496.1"/>
    <property type="molecule type" value="Genomic_DNA"/>
</dbReference>
<comment type="caution">
    <text evidence="4">The sequence shown here is derived from an EMBL/GenBank/DDBJ whole genome shotgun (WGS) entry which is preliminary data.</text>
</comment>
<dbReference type="Pfam" id="PF00563">
    <property type="entry name" value="EAL"/>
    <property type="match status" value="1"/>
</dbReference>
<dbReference type="AlphaFoldDB" id="A0AAV3UTX9"/>
<dbReference type="InterPro" id="IPR001633">
    <property type="entry name" value="EAL_dom"/>
</dbReference>
<evidence type="ECO:0000256" key="1">
    <source>
        <dbReference type="SAM" id="Phobius"/>
    </source>
</evidence>
<evidence type="ECO:0000259" key="3">
    <source>
        <dbReference type="PROSITE" id="PS50887"/>
    </source>
</evidence>
<name>A0AAV3UTX9_9ALTE</name>
<dbReference type="Proteomes" id="UP000006320">
    <property type="component" value="Unassembled WGS sequence"/>
</dbReference>
<keyword evidence="1" id="KW-0812">Transmembrane</keyword>
<dbReference type="SUPFAM" id="SSF55073">
    <property type="entry name" value="Nucleotide cyclase"/>
    <property type="match status" value="1"/>
</dbReference>
<dbReference type="NCBIfam" id="TIGR00254">
    <property type="entry name" value="GGDEF"/>
    <property type="match status" value="1"/>
</dbReference>
<dbReference type="PROSITE" id="PS50887">
    <property type="entry name" value="GGDEF"/>
    <property type="match status" value="1"/>
</dbReference>
<protein>
    <submittedName>
        <fullName evidence="4">Diguanylate cyclase/phosphodiesterase</fullName>
    </submittedName>
</protein>
<dbReference type="GO" id="GO:0071111">
    <property type="term" value="F:cyclic-guanylate-specific phosphodiesterase activity"/>
    <property type="evidence" value="ECO:0007669"/>
    <property type="project" value="InterPro"/>
</dbReference>